<keyword evidence="2" id="KW-1185">Reference proteome</keyword>
<dbReference type="EMBL" id="AVOT02007307">
    <property type="protein sequence ID" value="MBW0483607.1"/>
    <property type="molecule type" value="Genomic_DNA"/>
</dbReference>
<evidence type="ECO:0000313" key="2">
    <source>
        <dbReference type="Proteomes" id="UP000765509"/>
    </source>
</evidence>
<dbReference type="Proteomes" id="UP000765509">
    <property type="component" value="Unassembled WGS sequence"/>
</dbReference>
<sequence length="450" mass="51655">MVLLSIVSTIPAFPLLGIFGGKSQAGRLLQENHNSALSAEFPLTPDPTLMGYDTNQDINTSAIGNHSKPFNYDPLISENFNFYLSPPDSPAVDSFQNELQKVVNSCLHRPTLEHGPQLSFLEEPEAVFEIENIRSANAINNLERPQPLGSSGASQDFQASSIINQDQLKYLRRHFKSENDHQNNFGVYARIVILMKLPMMFTLQKTLRPSARGDGISLIDYAKVLELMFKKLSFQMGISKTLDTDQKLMRQNYQKLFVGTAILNFRILKIFSSSDVDAIADELGEFQEYLSKQFELLLHPYPNIDQEVLRLDSNFIERILEYVCAKNDETFCSIRHRKENSQPEAHIKIKTVEVLAARLSVTLIGAYYRGKRQEKFDLFFDSTEDFMGFLSKAWLHEYSCTQWYWKKQINKWAKNHPILPWKNSISQGAALKLKAIFTYEDKTVIRRENM</sequence>
<reference evidence="1" key="1">
    <citation type="submission" date="2021-03" db="EMBL/GenBank/DDBJ databases">
        <title>Draft genome sequence of rust myrtle Austropuccinia psidii MF-1, a brazilian biotype.</title>
        <authorList>
            <person name="Quecine M.C."/>
            <person name="Pachon D.M.R."/>
            <person name="Bonatelli M.L."/>
            <person name="Correr F.H."/>
            <person name="Franceschini L.M."/>
            <person name="Leite T.F."/>
            <person name="Margarido G.R.A."/>
            <person name="Almeida C.A."/>
            <person name="Ferrarezi J.A."/>
            <person name="Labate C.A."/>
        </authorList>
    </citation>
    <scope>NUCLEOTIDE SEQUENCE</scope>
    <source>
        <strain evidence="1">MF-1</strain>
    </source>
</reference>
<name>A0A9Q3CH67_9BASI</name>
<organism evidence="1 2">
    <name type="scientific">Austropuccinia psidii MF-1</name>
    <dbReference type="NCBI Taxonomy" id="1389203"/>
    <lineage>
        <taxon>Eukaryota</taxon>
        <taxon>Fungi</taxon>
        <taxon>Dikarya</taxon>
        <taxon>Basidiomycota</taxon>
        <taxon>Pucciniomycotina</taxon>
        <taxon>Pucciniomycetes</taxon>
        <taxon>Pucciniales</taxon>
        <taxon>Sphaerophragmiaceae</taxon>
        <taxon>Austropuccinia</taxon>
    </lineage>
</organism>
<protein>
    <submittedName>
        <fullName evidence="1">Uncharacterized protein</fullName>
    </submittedName>
</protein>
<dbReference type="AlphaFoldDB" id="A0A9Q3CH67"/>
<gene>
    <name evidence="1" type="ORF">O181_023322</name>
</gene>
<evidence type="ECO:0000313" key="1">
    <source>
        <dbReference type="EMBL" id="MBW0483607.1"/>
    </source>
</evidence>
<proteinExistence type="predicted"/>
<accession>A0A9Q3CH67</accession>
<comment type="caution">
    <text evidence="1">The sequence shown here is derived from an EMBL/GenBank/DDBJ whole genome shotgun (WGS) entry which is preliminary data.</text>
</comment>